<dbReference type="Pfam" id="PF23622">
    <property type="entry name" value="LRR_At1g61320_AtMIF1"/>
    <property type="match status" value="1"/>
</dbReference>
<protein>
    <recommendedName>
        <fullName evidence="1">At1g61320/AtMIF1 LRR domain-containing protein</fullName>
    </recommendedName>
</protein>
<feature type="domain" description="At1g61320/AtMIF1 LRR" evidence="1">
    <location>
        <begin position="1"/>
        <end position="37"/>
    </location>
</feature>
<organism evidence="2">
    <name type="scientific">Arundo donax</name>
    <name type="common">Giant reed</name>
    <name type="synonym">Donax arundinaceus</name>
    <dbReference type="NCBI Taxonomy" id="35708"/>
    <lineage>
        <taxon>Eukaryota</taxon>
        <taxon>Viridiplantae</taxon>
        <taxon>Streptophyta</taxon>
        <taxon>Embryophyta</taxon>
        <taxon>Tracheophyta</taxon>
        <taxon>Spermatophyta</taxon>
        <taxon>Magnoliopsida</taxon>
        <taxon>Liliopsida</taxon>
        <taxon>Poales</taxon>
        <taxon>Poaceae</taxon>
        <taxon>PACMAD clade</taxon>
        <taxon>Arundinoideae</taxon>
        <taxon>Arundineae</taxon>
        <taxon>Arundo</taxon>
    </lineage>
</organism>
<reference evidence="2" key="2">
    <citation type="journal article" date="2015" name="Data Brief">
        <title>Shoot transcriptome of the giant reed, Arundo donax.</title>
        <authorList>
            <person name="Barrero R.A."/>
            <person name="Guerrero F.D."/>
            <person name="Moolhuijzen P."/>
            <person name="Goolsby J.A."/>
            <person name="Tidwell J."/>
            <person name="Bellgard S.E."/>
            <person name="Bellgard M.I."/>
        </authorList>
    </citation>
    <scope>NUCLEOTIDE SEQUENCE</scope>
    <source>
        <tissue evidence="2">Shoot tissue taken approximately 20 cm above the soil surface</tissue>
    </source>
</reference>
<dbReference type="InterPro" id="IPR055357">
    <property type="entry name" value="LRR_At1g61320_AtMIF1"/>
</dbReference>
<reference evidence="2" key="1">
    <citation type="submission" date="2014-09" db="EMBL/GenBank/DDBJ databases">
        <authorList>
            <person name="Magalhaes I.L.F."/>
            <person name="Oliveira U."/>
            <person name="Santos F.R."/>
            <person name="Vidigal T.H.D.A."/>
            <person name="Brescovit A.D."/>
            <person name="Santos A.J."/>
        </authorList>
    </citation>
    <scope>NUCLEOTIDE SEQUENCE</scope>
    <source>
        <tissue evidence="2">Shoot tissue taken approximately 20 cm above the soil surface</tissue>
    </source>
</reference>
<sequence length="49" mass="5467">MARDMLMEAQRAVLAVRTYIVPKVPSTVKLHVLEPCSCHAVELQMSLLS</sequence>
<accession>A0A0A9ESI8</accession>
<name>A0A0A9ESI8_ARUDO</name>
<dbReference type="AlphaFoldDB" id="A0A0A9ESI8"/>
<dbReference type="EMBL" id="GBRH01198903">
    <property type="protein sequence ID" value="JAD98992.1"/>
    <property type="molecule type" value="Transcribed_RNA"/>
</dbReference>
<evidence type="ECO:0000259" key="1">
    <source>
        <dbReference type="Pfam" id="PF23622"/>
    </source>
</evidence>
<evidence type="ECO:0000313" key="2">
    <source>
        <dbReference type="EMBL" id="JAD98992.1"/>
    </source>
</evidence>
<proteinExistence type="predicted"/>